<evidence type="ECO:0000256" key="4">
    <source>
        <dbReference type="ARBA" id="ARBA00023136"/>
    </source>
</evidence>
<feature type="transmembrane region" description="Helical" evidence="5">
    <location>
        <begin position="122"/>
        <end position="145"/>
    </location>
</feature>
<sequence>MMGTSSTIVHGHLSDLKLRNATVACPYLASSSSSSAGHQSKDSNAKFDRFPGLGYKLTPTEERLRAKRNWGFLEKAYDNTKVMGLTTHFVTITMAILFNKSWLAKPVYDWLNTYDRFTIHTVHTWILTSFSQMTLVAIFAFCDLTGRPSWLAKYRIQPHKPPTLDQYKKLIPVILFNLFVVNTISNLIYFPLAEWRGIQTTYETLPSGKLLVGQWLVCLLAEEIGFYAVHRALHHPRIYKHIHKKHHEFTAPIAGASTYAHPLEHYFSNLLPILIGLLITRSHLSVQYLFFHGLMIGSHVQHSGYNIPFLTCALVHDWHHYFYTENYGPVGLLDAIFKTNKVFKAWTSETVSAFEGDRVRARQAALEKLAQIEAEYEDSK</sequence>
<name>A0A4U7KZE8_9BASI</name>
<dbReference type="GO" id="GO:0005506">
    <property type="term" value="F:iron ion binding"/>
    <property type="evidence" value="ECO:0007669"/>
    <property type="project" value="InterPro"/>
</dbReference>
<dbReference type="InterPro" id="IPR006694">
    <property type="entry name" value="Fatty_acid_hydroxylase"/>
</dbReference>
<dbReference type="KEGG" id="sgra:EX895_002624"/>
<evidence type="ECO:0000256" key="3">
    <source>
        <dbReference type="ARBA" id="ARBA00022989"/>
    </source>
</evidence>
<protein>
    <recommendedName>
        <fullName evidence="6">Fatty acid hydroxylase domain-containing protein</fullName>
    </recommendedName>
</protein>
<gene>
    <name evidence="7" type="ORF">EX895_002624</name>
</gene>
<evidence type="ECO:0000313" key="7">
    <source>
        <dbReference type="EMBL" id="TKY88272.1"/>
    </source>
</evidence>
<evidence type="ECO:0000259" key="6">
    <source>
        <dbReference type="Pfam" id="PF04116"/>
    </source>
</evidence>
<dbReference type="GO" id="GO:0008610">
    <property type="term" value="P:lipid biosynthetic process"/>
    <property type="evidence" value="ECO:0007669"/>
    <property type="project" value="InterPro"/>
</dbReference>
<feature type="domain" description="Fatty acid hydroxylase" evidence="6">
    <location>
        <begin position="215"/>
        <end position="339"/>
    </location>
</feature>
<keyword evidence="8" id="KW-1185">Reference proteome</keyword>
<reference evidence="7 8" key="1">
    <citation type="submission" date="2019-05" db="EMBL/GenBank/DDBJ databases">
        <title>Sporisorium graminicola CBS 10092 draft sequencing and annotation.</title>
        <authorList>
            <person name="Solano-Gonzalez S."/>
            <person name="Caddick M.X."/>
            <person name="Darby A."/>
        </authorList>
    </citation>
    <scope>NUCLEOTIDE SEQUENCE [LARGE SCALE GENOMIC DNA]</scope>
    <source>
        <strain evidence="7 8">CBS 10092</strain>
    </source>
</reference>
<feature type="transmembrane region" description="Helical" evidence="5">
    <location>
        <begin position="170"/>
        <end position="192"/>
    </location>
</feature>
<dbReference type="EMBL" id="SRRM01000009">
    <property type="protein sequence ID" value="TKY88272.1"/>
    <property type="molecule type" value="Genomic_DNA"/>
</dbReference>
<comment type="caution">
    <text evidence="7">The sequence shown here is derived from an EMBL/GenBank/DDBJ whole genome shotgun (WGS) entry which is preliminary data.</text>
</comment>
<dbReference type="OrthoDB" id="408954at2759"/>
<keyword evidence="2 5" id="KW-0812">Transmembrane</keyword>
<evidence type="ECO:0000256" key="1">
    <source>
        <dbReference type="ARBA" id="ARBA00004370"/>
    </source>
</evidence>
<dbReference type="GeneID" id="40725519"/>
<evidence type="ECO:0000313" key="8">
    <source>
        <dbReference type="Proteomes" id="UP000306050"/>
    </source>
</evidence>
<dbReference type="RefSeq" id="XP_029740257.1">
    <property type="nucleotide sequence ID" value="XM_029883222.1"/>
</dbReference>
<organism evidence="7 8">
    <name type="scientific">Sporisorium graminicola</name>
    <dbReference type="NCBI Taxonomy" id="280036"/>
    <lineage>
        <taxon>Eukaryota</taxon>
        <taxon>Fungi</taxon>
        <taxon>Dikarya</taxon>
        <taxon>Basidiomycota</taxon>
        <taxon>Ustilaginomycotina</taxon>
        <taxon>Ustilaginomycetes</taxon>
        <taxon>Ustilaginales</taxon>
        <taxon>Ustilaginaceae</taxon>
        <taxon>Sporisorium</taxon>
    </lineage>
</organism>
<dbReference type="PANTHER" id="PTHR11863">
    <property type="entry name" value="STEROL DESATURASE"/>
    <property type="match status" value="1"/>
</dbReference>
<dbReference type="AlphaFoldDB" id="A0A4U7KZE8"/>
<dbReference type="InterPro" id="IPR050307">
    <property type="entry name" value="Sterol_Desaturase_Related"/>
</dbReference>
<dbReference type="GO" id="GO:0016491">
    <property type="term" value="F:oxidoreductase activity"/>
    <property type="evidence" value="ECO:0007669"/>
    <property type="project" value="InterPro"/>
</dbReference>
<keyword evidence="3 5" id="KW-1133">Transmembrane helix</keyword>
<proteinExistence type="predicted"/>
<comment type="subcellular location">
    <subcellularLocation>
        <location evidence="1">Membrane</location>
    </subcellularLocation>
</comment>
<feature type="transmembrane region" description="Helical" evidence="5">
    <location>
        <begin position="82"/>
        <end position="102"/>
    </location>
</feature>
<dbReference type="Pfam" id="PF04116">
    <property type="entry name" value="FA_hydroxylase"/>
    <property type="match status" value="1"/>
</dbReference>
<keyword evidence="4 5" id="KW-0472">Membrane</keyword>
<evidence type="ECO:0000256" key="5">
    <source>
        <dbReference type="SAM" id="Phobius"/>
    </source>
</evidence>
<accession>A0A4U7KZE8</accession>
<evidence type="ECO:0000256" key="2">
    <source>
        <dbReference type="ARBA" id="ARBA00022692"/>
    </source>
</evidence>
<dbReference type="Proteomes" id="UP000306050">
    <property type="component" value="Chromosome SGRAM_16"/>
</dbReference>
<dbReference type="GO" id="GO:0016020">
    <property type="term" value="C:membrane"/>
    <property type="evidence" value="ECO:0007669"/>
    <property type="project" value="UniProtKB-SubCell"/>
</dbReference>